<evidence type="ECO:0000313" key="1">
    <source>
        <dbReference type="EMBL" id="NHN25505.1"/>
    </source>
</evidence>
<comment type="caution">
    <text evidence="1">The sequence shown here is derived from an EMBL/GenBank/DDBJ whole genome shotgun (WGS) entry which is preliminary data.</text>
</comment>
<evidence type="ECO:0000313" key="2">
    <source>
        <dbReference type="Proteomes" id="UP000817854"/>
    </source>
</evidence>
<reference evidence="1" key="2">
    <citation type="submission" date="2020-02" db="EMBL/GenBank/DDBJ databases">
        <title>Flavobacterium profundi sp. nov., isolated from a deep-sea seamount.</title>
        <authorList>
            <person name="Zhang D.-C."/>
        </authorList>
    </citation>
    <scope>NUCLEOTIDE SEQUENCE</scope>
    <source>
        <strain evidence="1">EC11</strain>
    </source>
</reference>
<dbReference type="Proteomes" id="UP000817854">
    <property type="component" value="Unassembled WGS sequence"/>
</dbReference>
<accession>A0ABX0INX7</accession>
<sequence length="168" mass="18566">MKAITILSTLIITISSCNCQKKATDTAMITSNDKTETVSSANKEDMTINQTLPVLVYESMSRGYFRRISIENGKIAVQNARGEESKIVAIASSDIKLLEEAYKGVNPKEFPNLKAPTEKRFYDGAPITNLIVKKGEETFRTSDFDGGFPPAEIKNLVETILKIADKIK</sequence>
<dbReference type="EMBL" id="VEVQ02000004">
    <property type="protein sequence ID" value="NHN25505.1"/>
    <property type="molecule type" value="Genomic_DNA"/>
</dbReference>
<proteinExistence type="predicted"/>
<protein>
    <recommendedName>
        <fullName evidence="3">Lipoprotein</fullName>
    </recommendedName>
</protein>
<dbReference type="PROSITE" id="PS51257">
    <property type="entry name" value="PROKAR_LIPOPROTEIN"/>
    <property type="match status" value="1"/>
</dbReference>
<organism evidence="1 2">
    <name type="scientific">Flavobacterium jejuense</name>
    <dbReference type="NCBI Taxonomy" id="1544455"/>
    <lineage>
        <taxon>Bacteria</taxon>
        <taxon>Pseudomonadati</taxon>
        <taxon>Bacteroidota</taxon>
        <taxon>Flavobacteriia</taxon>
        <taxon>Flavobacteriales</taxon>
        <taxon>Flavobacteriaceae</taxon>
        <taxon>Flavobacterium</taxon>
    </lineage>
</organism>
<keyword evidence="2" id="KW-1185">Reference proteome</keyword>
<dbReference type="RefSeq" id="WP_140961732.1">
    <property type="nucleotide sequence ID" value="NZ_VEVQ02000004.1"/>
</dbReference>
<evidence type="ECO:0008006" key="3">
    <source>
        <dbReference type="Google" id="ProtNLM"/>
    </source>
</evidence>
<gene>
    <name evidence="1" type="ORF">FIA58_007430</name>
</gene>
<reference evidence="1" key="1">
    <citation type="submission" date="2019-05" db="EMBL/GenBank/DDBJ databases">
        <authorList>
            <person name="Lianzixin W."/>
        </authorList>
    </citation>
    <scope>NUCLEOTIDE SEQUENCE</scope>
    <source>
        <strain evidence="1">EC11</strain>
    </source>
</reference>
<name>A0ABX0INX7_9FLAO</name>